<dbReference type="Pfam" id="PF00144">
    <property type="entry name" value="Beta-lactamase"/>
    <property type="match status" value="1"/>
</dbReference>
<comment type="caution">
    <text evidence="3">The sequence shown here is derived from an EMBL/GenBank/DDBJ whole genome shotgun (WGS) entry which is preliminary data.</text>
</comment>
<dbReference type="InterPro" id="IPR001466">
    <property type="entry name" value="Beta-lactam-related"/>
</dbReference>
<dbReference type="SUPFAM" id="SSF56601">
    <property type="entry name" value="beta-lactamase/transpeptidase-like"/>
    <property type="match status" value="1"/>
</dbReference>
<organism evidence="3 4">
    <name type="scientific">Subtercola frigoramans</name>
    <dbReference type="NCBI Taxonomy" id="120298"/>
    <lineage>
        <taxon>Bacteria</taxon>
        <taxon>Bacillati</taxon>
        <taxon>Actinomycetota</taxon>
        <taxon>Actinomycetes</taxon>
        <taxon>Micrococcales</taxon>
        <taxon>Microbacteriaceae</taxon>
        <taxon>Subtercola</taxon>
    </lineage>
</organism>
<feature type="domain" description="Beta-lactamase-related" evidence="2">
    <location>
        <begin position="4"/>
        <end position="150"/>
    </location>
</feature>
<dbReference type="EMBL" id="JAFBBU010000001">
    <property type="protein sequence ID" value="MBM7471546.1"/>
    <property type="molecule type" value="Genomic_DNA"/>
</dbReference>
<keyword evidence="4" id="KW-1185">Reference proteome</keyword>
<protein>
    <submittedName>
        <fullName evidence="3">CubicO group peptidase (Beta-lactamase class C family)</fullName>
    </submittedName>
</protein>
<evidence type="ECO:0000313" key="4">
    <source>
        <dbReference type="Proteomes" id="UP000776164"/>
    </source>
</evidence>
<name>A0ABS2L3T0_9MICO</name>
<reference evidence="3 4" key="1">
    <citation type="submission" date="2021-01" db="EMBL/GenBank/DDBJ databases">
        <title>Sequencing the genomes of 1000 actinobacteria strains.</title>
        <authorList>
            <person name="Klenk H.-P."/>
        </authorList>
    </citation>
    <scope>NUCLEOTIDE SEQUENCE [LARGE SCALE GENOMIC DNA]</scope>
    <source>
        <strain evidence="3 4">DSM 13057</strain>
    </source>
</reference>
<proteinExistence type="predicted"/>
<dbReference type="InterPro" id="IPR050491">
    <property type="entry name" value="AmpC-like"/>
</dbReference>
<dbReference type="PANTHER" id="PTHR46825">
    <property type="entry name" value="D-ALANYL-D-ALANINE-CARBOXYPEPTIDASE/ENDOPEPTIDASE AMPH"/>
    <property type="match status" value="1"/>
</dbReference>
<dbReference type="Gene3D" id="3.40.710.10">
    <property type="entry name" value="DD-peptidase/beta-lactamase superfamily"/>
    <property type="match status" value="1"/>
</dbReference>
<evidence type="ECO:0000256" key="1">
    <source>
        <dbReference type="SAM" id="MobiDB-lite"/>
    </source>
</evidence>
<evidence type="ECO:0000313" key="3">
    <source>
        <dbReference type="EMBL" id="MBM7471546.1"/>
    </source>
</evidence>
<dbReference type="Proteomes" id="UP000776164">
    <property type="component" value="Unassembled WGS sequence"/>
</dbReference>
<gene>
    <name evidence="3" type="ORF">JOE66_001180</name>
</gene>
<dbReference type="InterPro" id="IPR012338">
    <property type="entry name" value="Beta-lactam/transpept-like"/>
</dbReference>
<evidence type="ECO:0000259" key="2">
    <source>
        <dbReference type="Pfam" id="PF00144"/>
    </source>
</evidence>
<accession>A0ABS2L3T0</accession>
<dbReference type="PANTHER" id="PTHR46825:SF7">
    <property type="entry name" value="D-ALANYL-D-ALANINE CARBOXYPEPTIDASE"/>
    <property type="match status" value="1"/>
</dbReference>
<feature type="region of interest" description="Disordered" evidence="1">
    <location>
        <begin position="156"/>
        <end position="184"/>
    </location>
</feature>
<sequence length="184" mass="19913">MHTRIGSVTKTFTGTLLMQLAEDKKLSLDDTIGKYIPGIPNGDQITLRQLASMTSGIASYTMNSSFTDVYFAKPETIFTPTELVAAGVEKSPIFAPGEKFNYSNTNTVLLGLVIEEVTDEPVSDVYAQRILKPLGLTSTSWPGDQTVMPEPYAQGFTLQGDLRHPPHRATQPIGTLPGASPPAR</sequence>